<evidence type="ECO:0000259" key="14">
    <source>
        <dbReference type="PROSITE" id="PS51293"/>
    </source>
</evidence>
<evidence type="ECO:0000256" key="7">
    <source>
        <dbReference type="ARBA" id="ARBA00023242"/>
    </source>
</evidence>
<dbReference type="InterPro" id="IPR041983">
    <property type="entry name" value="ADA2-like_ZZ"/>
</dbReference>
<dbReference type="Gene3D" id="3.30.60.90">
    <property type="match status" value="1"/>
</dbReference>
<dbReference type="PIRSF" id="PIRSF025024">
    <property type="entry name" value="Transcriptional_adaptor_2"/>
    <property type="match status" value="1"/>
</dbReference>
<dbReference type="PROSITE" id="PS51294">
    <property type="entry name" value="HTH_MYB"/>
    <property type="match status" value="1"/>
</dbReference>
<feature type="region of interest" description="Disordered" evidence="10">
    <location>
        <begin position="155"/>
        <end position="178"/>
    </location>
</feature>
<dbReference type="InterPro" id="IPR055141">
    <property type="entry name" value="TADA2A_B-like_dom"/>
</dbReference>
<keyword evidence="2" id="KW-0479">Metal-binding</keyword>
<keyword evidence="3 9" id="KW-0863">Zinc-finger</keyword>
<evidence type="ECO:0000256" key="5">
    <source>
        <dbReference type="ARBA" id="ARBA00023015"/>
    </source>
</evidence>
<comment type="subcellular location">
    <subcellularLocation>
        <location evidence="1 8">Nucleus</location>
    </subcellularLocation>
</comment>
<dbReference type="GO" id="GO:0008270">
    <property type="term" value="F:zinc ion binding"/>
    <property type="evidence" value="ECO:0007669"/>
    <property type="project" value="UniProtKB-KW"/>
</dbReference>
<dbReference type="SMART" id="SM00291">
    <property type="entry name" value="ZnF_ZZ"/>
    <property type="match status" value="1"/>
</dbReference>
<protein>
    <recommendedName>
        <fullName evidence="8">Transcriptional adapter</fullName>
    </recommendedName>
</protein>
<evidence type="ECO:0000259" key="11">
    <source>
        <dbReference type="PROSITE" id="PS50090"/>
    </source>
</evidence>
<dbReference type="Pfam" id="PF04433">
    <property type="entry name" value="SWIRM"/>
    <property type="match status" value="1"/>
</dbReference>
<evidence type="ECO:0000256" key="8">
    <source>
        <dbReference type="PIRNR" id="PIRNR025024"/>
    </source>
</evidence>
<dbReference type="InterPro" id="IPR017930">
    <property type="entry name" value="Myb_dom"/>
</dbReference>
<feature type="compositionally biased region" description="Basic and acidic residues" evidence="10">
    <location>
        <begin position="157"/>
        <end position="171"/>
    </location>
</feature>
<evidence type="ECO:0000259" key="12">
    <source>
        <dbReference type="PROSITE" id="PS50135"/>
    </source>
</evidence>
<dbReference type="Gene3D" id="1.10.10.60">
    <property type="entry name" value="Homeodomain-like"/>
    <property type="match status" value="1"/>
</dbReference>
<organism evidence="16">
    <name type="scientific">Ostreococcus mediterraneus</name>
    <dbReference type="NCBI Taxonomy" id="1486918"/>
    <lineage>
        <taxon>Eukaryota</taxon>
        <taxon>Viridiplantae</taxon>
        <taxon>Chlorophyta</taxon>
        <taxon>Mamiellophyceae</taxon>
        <taxon>Mamiellales</taxon>
        <taxon>Bathycoccaceae</taxon>
        <taxon>Ostreococcus</taxon>
    </lineage>
</organism>
<name>A0A7S0KL36_9CHLO</name>
<evidence type="ECO:0000256" key="9">
    <source>
        <dbReference type="PROSITE-ProRule" id="PRU00228"/>
    </source>
</evidence>
<dbReference type="InterPro" id="IPR043145">
    <property type="entry name" value="Znf_ZZ_sf"/>
</dbReference>
<dbReference type="InterPro" id="IPR016827">
    <property type="entry name" value="Ada2/TADA2"/>
</dbReference>
<evidence type="ECO:0000259" key="13">
    <source>
        <dbReference type="PROSITE" id="PS50934"/>
    </source>
</evidence>
<dbReference type="Pfam" id="PF00249">
    <property type="entry name" value="Myb_DNA-binding"/>
    <property type="match status" value="1"/>
</dbReference>
<proteinExistence type="predicted"/>
<dbReference type="EMBL" id="HBEW01006169">
    <property type="protein sequence ID" value="CAD8585005.1"/>
    <property type="molecule type" value="Transcribed_RNA"/>
</dbReference>
<dbReference type="CDD" id="cd00167">
    <property type="entry name" value="SANT"/>
    <property type="match status" value="1"/>
</dbReference>
<feature type="region of interest" description="Disordered" evidence="10">
    <location>
        <begin position="493"/>
        <end position="558"/>
    </location>
</feature>
<dbReference type="GO" id="GO:0003713">
    <property type="term" value="F:transcription coactivator activity"/>
    <property type="evidence" value="ECO:0007669"/>
    <property type="project" value="InterPro"/>
</dbReference>
<dbReference type="FunFam" id="1.10.10.10:FF:000087">
    <property type="entry name" value="Transcriptional adapter 2"/>
    <property type="match status" value="1"/>
</dbReference>
<dbReference type="InterPro" id="IPR000433">
    <property type="entry name" value="Znf_ZZ"/>
</dbReference>
<dbReference type="Pfam" id="PF25299">
    <property type="entry name" value="ZZ_ADA2"/>
    <property type="match status" value="1"/>
</dbReference>
<dbReference type="FunFam" id="1.10.10.60:FF:000115">
    <property type="entry name" value="Transcriptional adapter 2"/>
    <property type="match status" value="1"/>
</dbReference>
<dbReference type="InterPro" id="IPR007526">
    <property type="entry name" value="SWIRM"/>
</dbReference>
<evidence type="ECO:0000256" key="2">
    <source>
        <dbReference type="ARBA" id="ARBA00022723"/>
    </source>
</evidence>
<dbReference type="SUPFAM" id="SSF57850">
    <property type="entry name" value="RING/U-box"/>
    <property type="match status" value="1"/>
</dbReference>
<evidence type="ECO:0000256" key="10">
    <source>
        <dbReference type="SAM" id="MobiDB-lite"/>
    </source>
</evidence>
<dbReference type="SUPFAM" id="SSF46689">
    <property type="entry name" value="Homeodomain-like"/>
    <property type="match status" value="2"/>
</dbReference>
<dbReference type="PANTHER" id="PTHR12374">
    <property type="entry name" value="TRANSCRIPTIONAL ADAPTOR 2 ADA2 -RELATED"/>
    <property type="match status" value="1"/>
</dbReference>
<evidence type="ECO:0000313" key="16">
    <source>
        <dbReference type="EMBL" id="CAD8585005.1"/>
    </source>
</evidence>
<feature type="domain" description="SANT" evidence="14">
    <location>
        <begin position="86"/>
        <end position="138"/>
    </location>
</feature>
<dbReference type="Gene3D" id="1.10.10.10">
    <property type="entry name" value="Winged helix-like DNA-binding domain superfamily/Winged helix DNA-binding domain"/>
    <property type="match status" value="1"/>
</dbReference>
<evidence type="ECO:0000256" key="6">
    <source>
        <dbReference type="ARBA" id="ARBA00023163"/>
    </source>
</evidence>
<evidence type="ECO:0000256" key="4">
    <source>
        <dbReference type="ARBA" id="ARBA00022833"/>
    </source>
</evidence>
<evidence type="ECO:0000256" key="1">
    <source>
        <dbReference type="ARBA" id="ARBA00004123"/>
    </source>
</evidence>
<dbReference type="PROSITE" id="PS50090">
    <property type="entry name" value="MYB_LIKE"/>
    <property type="match status" value="1"/>
</dbReference>
<dbReference type="PROSITE" id="PS01357">
    <property type="entry name" value="ZF_ZZ_1"/>
    <property type="match status" value="1"/>
</dbReference>
<dbReference type="PROSITE" id="PS50135">
    <property type="entry name" value="ZF_ZZ_2"/>
    <property type="match status" value="1"/>
</dbReference>
<dbReference type="GO" id="GO:0005634">
    <property type="term" value="C:nucleus"/>
    <property type="evidence" value="ECO:0007669"/>
    <property type="project" value="UniProtKB-SubCell"/>
</dbReference>
<feature type="domain" description="ZZ-type" evidence="12">
    <location>
        <begin position="28"/>
        <end position="84"/>
    </location>
</feature>
<gene>
    <name evidence="16" type="ORF">OMED0929_LOCUS5221</name>
</gene>
<evidence type="ECO:0000256" key="3">
    <source>
        <dbReference type="ARBA" id="ARBA00022771"/>
    </source>
</evidence>
<keyword evidence="5 8" id="KW-0805">Transcription regulation</keyword>
<dbReference type="InterPro" id="IPR036388">
    <property type="entry name" value="WH-like_DNA-bd_sf"/>
</dbReference>
<feature type="domain" description="SWIRM" evidence="13">
    <location>
        <begin position="402"/>
        <end position="498"/>
    </location>
</feature>
<sequence>MSNALVPKRKRVATENAMTKLNASGGDRALFYCNYCQKDISNVVRIRCATCVGVDLCVECFSVGVELHPHKAYHPYNVIDNMAFPLFTRDWGADEELLLLEAVEMFGLGNWTEVSEHVGTKTKTECHAHYFDVYVKSPCAPLPDMSKILGKGVPRMTPEELKAESDKKATESTEGDEEKLLLESLANPNEVKTEGNIQELTGYNIKRNEFDPEYDMDAELPLAEMEFRDNDTEEDVRMKLRMIEIYNARLQERAKRKQFILERELLNVKRQQIVEKKRSQYERDLHGTMRVFARFLTSTEYNILLEGLATEHRVRTRIAELKEYRRNGIHTIAEGEDYDTEKRRRETEFARLRAIEHPTSKNIAQANKFIVRDATQVNEQLAQIEREEKASIIPTGRVQLTGSMRKTYLSLDLTDLPGVDLLNDAERELCTTCRLLPVHYLTIKVGLMRESLKTGKPIRKQDVRDMFKVDPLKALRVHELLLQHGWVLEGSAAERDAGEVSQKSSVKDEDEEMEEVEEQDDDENEEEEEYVTGDDDEEEEEEEDEEEEEEEDDDDSED</sequence>
<reference evidence="16" key="1">
    <citation type="submission" date="2021-01" db="EMBL/GenBank/DDBJ databases">
        <authorList>
            <person name="Corre E."/>
            <person name="Pelletier E."/>
            <person name="Niang G."/>
            <person name="Scheremetjew M."/>
            <person name="Finn R."/>
            <person name="Kale V."/>
            <person name="Holt S."/>
            <person name="Cochrane G."/>
            <person name="Meng A."/>
            <person name="Brown T."/>
            <person name="Cohen L."/>
        </authorList>
    </citation>
    <scope>NUCLEOTIDE SEQUENCE</scope>
    <source>
        <strain evidence="16">Clade-D-RCC2572</strain>
    </source>
</reference>
<dbReference type="GO" id="GO:0006357">
    <property type="term" value="P:regulation of transcription by RNA polymerase II"/>
    <property type="evidence" value="ECO:0007669"/>
    <property type="project" value="InterPro"/>
</dbReference>
<dbReference type="SMART" id="SM00717">
    <property type="entry name" value="SANT"/>
    <property type="match status" value="1"/>
</dbReference>
<dbReference type="PANTHER" id="PTHR12374:SF20">
    <property type="entry name" value="TRANSCRIPTIONAL ADAPTER 2-ALPHA"/>
    <property type="match status" value="1"/>
</dbReference>
<dbReference type="Pfam" id="PF22941">
    <property type="entry name" value="TADA2A-like_3rd"/>
    <property type="match status" value="1"/>
</dbReference>
<dbReference type="InterPro" id="IPR001005">
    <property type="entry name" value="SANT/Myb"/>
</dbReference>
<dbReference type="CDD" id="cd02335">
    <property type="entry name" value="ZZ_ADA2"/>
    <property type="match status" value="1"/>
</dbReference>
<evidence type="ECO:0000259" key="15">
    <source>
        <dbReference type="PROSITE" id="PS51294"/>
    </source>
</evidence>
<dbReference type="PROSITE" id="PS50934">
    <property type="entry name" value="SWIRM"/>
    <property type="match status" value="1"/>
</dbReference>
<feature type="domain" description="Myb-like" evidence="11">
    <location>
        <begin position="91"/>
        <end position="134"/>
    </location>
</feature>
<dbReference type="InterPro" id="IPR017884">
    <property type="entry name" value="SANT_dom"/>
</dbReference>
<dbReference type="GO" id="GO:0006338">
    <property type="term" value="P:chromatin remodeling"/>
    <property type="evidence" value="ECO:0007669"/>
    <property type="project" value="TreeGrafter"/>
</dbReference>
<keyword evidence="4" id="KW-0862">Zinc</keyword>
<dbReference type="PROSITE" id="PS51293">
    <property type="entry name" value="SANT"/>
    <property type="match status" value="1"/>
</dbReference>
<dbReference type="AlphaFoldDB" id="A0A7S0KL36"/>
<feature type="compositionally biased region" description="Acidic residues" evidence="10">
    <location>
        <begin position="508"/>
        <end position="558"/>
    </location>
</feature>
<keyword evidence="7 8" id="KW-0539">Nucleus</keyword>
<keyword evidence="6 8" id="KW-0804">Transcription</keyword>
<accession>A0A7S0KL36</accession>
<feature type="domain" description="HTH myb-type" evidence="15">
    <location>
        <begin position="89"/>
        <end position="138"/>
    </location>
</feature>
<dbReference type="InterPro" id="IPR009057">
    <property type="entry name" value="Homeodomain-like_sf"/>
</dbReference>
<dbReference type="GO" id="GO:0003682">
    <property type="term" value="F:chromatin binding"/>
    <property type="evidence" value="ECO:0007669"/>
    <property type="project" value="TreeGrafter"/>
</dbReference>